<evidence type="ECO:0000256" key="2">
    <source>
        <dbReference type="ARBA" id="ARBA00022857"/>
    </source>
</evidence>
<evidence type="ECO:0000256" key="1">
    <source>
        <dbReference type="ARBA" id="ARBA00006484"/>
    </source>
</evidence>
<comment type="caution">
    <text evidence="4">The sequence shown here is derived from an EMBL/GenBank/DDBJ whole genome shotgun (WGS) entry which is preliminary data.</text>
</comment>
<dbReference type="EMBL" id="JASWJB010000013">
    <property type="protein sequence ID" value="KAK2612657.1"/>
    <property type="molecule type" value="Genomic_DNA"/>
</dbReference>
<dbReference type="PANTHER" id="PTHR43669">
    <property type="entry name" value="5-KETO-D-GLUCONATE 5-REDUCTASE"/>
    <property type="match status" value="1"/>
</dbReference>
<dbReference type="Pfam" id="PF00106">
    <property type="entry name" value="adh_short"/>
    <property type="match status" value="1"/>
</dbReference>
<dbReference type="InterPro" id="IPR002347">
    <property type="entry name" value="SDR_fam"/>
</dbReference>
<keyword evidence="3" id="KW-0560">Oxidoreductase</keyword>
<accession>A0AAJ0FXM3</accession>
<evidence type="ECO:0000313" key="5">
    <source>
        <dbReference type="Proteomes" id="UP001251528"/>
    </source>
</evidence>
<dbReference type="PRINTS" id="PR00081">
    <property type="entry name" value="GDHRDH"/>
</dbReference>
<dbReference type="InterPro" id="IPR020904">
    <property type="entry name" value="Sc_DH/Rdtase_CS"/>
</dbReference>
<gene>
    <name evidence="4" type="ORF">QQS21_001274</name>
</gene>
<reference evidence="4" key="1">
    <citation type="submission" date="2023-06" db="EMBL/GenBank/DDBJ databases">
        <title>Conoideocrella luteorostrata (Hypocreales: Clavicipitaceae), a potential biocontrol fungus for elongate hemlock scale in United States Christmas tree production areas.</title>
        <authorList>
            <person name="Barrett H."/>
            <person name="Lovett B."/>
            <person name="Macias A.M."/>
            <person name="Stajich J.E."/>
            <person name="Kasson M.T."/>
        </authorList>
    </citation>
    <scope>NUCLEOTIDE SEQUENCE</scope>
    <source>
        <strain evidence="4">ARSEF 14590</strain>
    </source>
</reference>
<dbReference type="Proteomes" id="UP001251528">
    <property type="component" value="Unassembled WGS sequence"/>
</dbReference>
<dbReference type="InterPro" id="IPR036291">
    <property type="entry name" value="NAD(P)-bd_dom_sf"/>
</dbReference>
<keyword evidence="2" id="KW-0521">NADP</keyword>
<protein>
    <submittedName>
        <fullName evidence="4">Uncharacterized protein</fullName>
    </submittedName>
</protein>
<sequence length="265" mass="28878">MAFPYKCVLVSGATSGIGQALTEKLIQHGSFVIAVGRRQERLENLSQQYGSDKIATECFDVSKIDALSAWVAGLTTKFPQIDAILLNAGFQHHPCFLAPESLSLETMTSELHTNYLSPLHTSLLFLPHLQRLSLKQPTAIIFVTSGLALVPSLRAPTYSATKSALHTLAWTLRATLADDYPALKVVEIIPPAVKTELHTTQGQPQIGMPLEEFIHGAWSGLLDGQDEIPVGAIKEHGIHVEDERKAAFANFCNLVKAPRPPEPSK</sequence>
<dbReference type="PROSITE" id="PS00061">
    <property type="entry name" value="ADH_SHORT"/>
    <property type="match status" value="1"/>
</dbReference>
<comment type="similarity">
    <text evidence="1">Belongs to the short-chain dehydrogenases/reductases (SDR) family.</text>
</comment>
<name>A0AAJ0FXM3_9HYPO</name>
<dbReference type="SUPFAM" id="SSF51735">
    <property type="entry name" value="NAD(P)-binding Rossmann-fold domains"/>
    <property type="match status" value="1"/>
</dbReference>
<dbReference type="PANTHER" id="PTHR43669:SF11">
    <property type="entry name" value="SHORT-CHAIN DEHYDROGENASE_OXIDOREDUCTASE"/>
    <property type="match status" value="1"/>
</dbReference>
<dbReference type="AlphaFoldDB" id="A0AAJ0FXM3"/>
<dbReference type="Gene3D" id="3.40.50.720">
    <property type="entry name" value="NAD(P)-binding Rossmann-like Domain"/>
    <property type="match status" value="1"/>
</dbReference>
<proteinExistence type="inferred from homology"/>
<keyword evidence="5" id="KW-1185">Reference proteome</keyword>
<dbReference type="GO" id="GO:0016491">
    <property type="term" value="F:oxidoreductase activity"/>
    <property type="evidence" value="ECO:0007669"/>
    <property type="project" value="UniProtKB-KW"/>
</dbReference>
<evidence type="ECO:0000313" key="4">
    <source>
        <dbReference type="EMBL" id="KAK2612657.1"/>
    </source>
</evidence>
<evidence type="ECO:0000256" key="3">
    <source>
        <dbReference type="ARBA" id="ARBA00023002"/>
    </source>
</evidence>
<organism evidence="4 5">
    <name type="scientific">Conoideocrella luteorostrata</name>
    <dbReference type="NCBI Taxonomy" id="1105319"/>
    <lineage>
        <taxon>Eukaryota</taxon>
        <taxon>Fungi</taxon>
        <taxon>Dikarya</taxon>
        <taxon>Ascomycota</taxon>
        <taxon>Pezizomycotina</taxon>
        <taxon>Sordariomycetes</taxon>
        <taxon>Hypocreomycetidae</taxon>
        <taxon>Hypocreales</taxon>
        <taxon>Clavicipitaceae</taxon>
        <taxon>Conoideocrella</taxon>
    </lineage>
</organism>